<name>A0A143HB22_9BACL</name>
<feature type="transmembrane region" description="Helical" evidence="6">
    <location>
        <begin position="96"/>
        <end position="114"/>
    </location>
</feature>
<dbReference type="AlphaFoldDB" id="A0A143HB22"/>
<dbReference type="Proteomes" id="UP000076021">
    <property type="component" value="Chromosome"/>
</dbReference>
<sequence>MKIIFSGSILLSIGINLFLAPNQILDGGFIGLSLILYYLYNLTPGLMIIILSIPVFIIAWFKNRAYLYNSIHGLIISSLMIDLFKPLRVLMRMDAMFSAIIGGILIGLGIGIMLRAGISTCGSDLLALFINGKTGLNVGLLIFIFDSFVITLGGLLLSANTFLLSIVAIFFAGMTTSLVTSRTFTRTLAS</sequence>
<dbReference type="RefSeq" id="WP_066786874.1">
    <property type="nucleotide sequence ID" value="NZ_CP014806.1"/>
</dbReference>
<protein>
    <recommendedName>
        <fullName evidence="9">YitT family protein</fullName>
    </recommendedName>
</protein>
<gene>
    <name evidence="7" type="ORF">ATY39_05330</name>
</gene>
<feature type="transmembrane region" description="Helical" evidence="6">
    <location>
        <begin position="35"/>
        <end position="59"/>
    </location>
</feature>
<evidence type="ECO:0000256" key="4">
    <source>
        <dbReference type="ARBA" id="ARBA00022989"/>
    </source>
</evidence>
<evidence type="ECO:0000256" key="3">
    <source>
        <dbReference type="ARBA" id="ARBA00022692"/>
    </source>
</evidence>
<evidence type="ECO:0000256" key="1">
    <source>
        <dbReference type="ARBA" id="ARBA00004651"/>
    </source>
</evidence>
<comment type="subcellular location">
    <subcellularLocation>
        <location evidence="1">Cell membrane</location>
        <topology evidence="1">Multi-pass membrane protein</topology>
    </subcellularLocation>
</comment>
<proteinExistence type="predicted"/>
<keyword evidence="2" id="KW-1003">Cell membrane</keyword>
<dbReference type="PANTHER" id="PTHR33545">
    <property type="entry name" value="UPF0750 MEMBRANE PROTEIN YITT-RELATED"/>
    <property type="match status" value="1"/>
</dbReference>
<dbReference type="GO" id="GO:0005886">
    <property type="term" value="C:plasma membrane"/>
    <property type="evidence" value="ECO:0007669"/>
    <property type="project" value="UniProtKB-SubCell"/>
</dbReference>
<evidence type="ECO:0000313" key="7">
    <source>
        <dbReference type="EMBL" id="AMW98927.1"/>
    </source>
</evidence>
<evidence type="ECO:0008006" key="9">
    <source>
        <dbReference type="Google" id="ProtNLM"/>
    </source>
</evidence>
<keyword evidence="5 6" id="KW-0472">Membrane</keyword>
<reference evidence="8" key="2">
    <citation type="submission" date="2016-03" db="EMBL/GenBank/DDBJ databases">
        <authorList>
            <person name="Ploux O."/>
        </authorList>
    </citation>
    <scope>NUCLEOTIDE SEQUENCE [LARGE SCALE GENOMIC DNA]</scope>
    <source>
        <strain evidence="8">PP9</strain>
    </source>
</reference>
<dbReference type="Pfam" id="PF02588">
    <property type="entry name" value="YitT_membrane"/>
    <property type="match status" value="1"/>
</dbReference>
<evidence type="ECO:0000256" key="2">
    <source>
        <dbReference type="ARBA" id="ARBA00022475"/>
    </source>
</evidence>
<dbReference type="InterPro" id="IPR051461">
    <property type="entry name" value="UPF0750_membrane"/>
</dbReference>
<accession>A0A143HB22</accession>
<feature type="transmembrane region" description="Helical" evidence="6">
    <location>
        <begin position="66"/>
        <end position="84"/>
    </location>
</feature>
<dbReference type="EMBL" id="CP014806">
    <property type="protein sequence ID" value="AMW98927.1"/>
    <property type="molecule type" value="Genomic_DNA"/>
</dbReference>
<reference evidence="7 8" key="1">
    <citation type="journal article" date="2016" name="Genome Announc.">
        <title>Whole-Genome Sequence of Rummeliibacillus stabekisii Strain PP9 Isolated from Antarctic Soil.</title>
        <authorList>
            <person name="da Mota F.F."/>
            <person name="Vollu R.E."/>
            <person name="Jurelevicius D."/>
            <person name="Seldin L."/>
        </authorList>
    </citation>
    <scope>NUCLEOTIDE SEQUENCE [LARGE SCALE GENOMIC DNA]</scope>
    <source>
        <strain evidence="7 8">PP9</strain>
    </source>
</reference>
<dbReference type="KEGG" id="rst:ATY39_05330"/>
<dbReference type="PANTHER" id="PTHR33545:SF5">
    <property type="entry name" value="UPF0750 MEMBRANE PROTEIN YITT"/>
    <property type="match status" value="1"/>
</dbReference>
<keyword evidence="8" id="KW-1185">Reference proteome</keyword>
<keyword evidence="3 6" id="KW-0812">Transmembrane</keyword>
<evidence type="ECO:0000313" key="8">
    <source>
        <dbReference type="Proteomes" id="UP000076021"/>
    </source>
</evidence>
<organism evidence="7 8">
    <name type="scientific">Rummeliibacillus stabekisii</name>
    <dbReference type="NCBI Taxonomy" id="241244"/>
    <lineage>
        <taxon>Bacteria</taxon>
        <taxon>Bacillati</taxon>
        <taxon>Bacillota</taxon>
        <taxon>Bacilli</taxon>
        <taxon>Bacillales</taxon>
        <taxon>Caryophanaceae</taxon>
        <taxon>Rummeliibacillus</taxon>
    </lineage>
</organism>
<keyword evidence="4 6" id="KW-1133">Transmembrane helix</keyword>
<dbReference type="InterPro" id="IPR003740">
    <property type="entry name" value="YitT"/>
</dbReference>
<evidence type="ECO:0000256" key="6">
    <source>
        <dbReference type="SAM" id="Phobius"/>
    </source>
</evidence>
<evidence type="ECO:0000256" key="5">
    <source>
        <dbReference type="ARBA" id="ARBA00023136"/>
    </source>
</evidence>
<dbReference type="OrthoDB" id="2602718at2"/>